<keyword evidence="6" id="KW-1185">Reference proteome</keyword>
<feature type="compositionally biased region" description="Basic and acidic residues" evidence="4">
    <location>
        <begin position="107"/>
        <end position="121"/>
    </location>
</feature>
<feature type="region of interest" description="Disordered" evidence="4">
    <location>
        <begin position="591"/>
        <end position="640"/>
    </location>
</feature>
<feature type="compositionally biased region" description="Basic residues" evidence="4">
    <location>
        <begin position="620"/>
        <end position="629"/>
    </location>
</feature>
<feature type="compositionally biased region" description="Low complexity" evidence="4">
    <location>
        <begin position="75"/>
        <end position="86"/>
    </location>
</feature>
<dbReference type="SUPFAM" id="SSF48403">
    <property type="entry name" value="Ankyrin repeat"/>
    <property type="match status" value="1"/>
</dbReference>
<keyword evidence="1" id="KW-0677">Repeat</keyword>
<evidence type="ECO:0000313" key="6">
    <source>
        <dbReference type="Proteomes" id="UP000188533"/>
    </source>
</evidence>
<feature type="region of interest" description="Disordered" evidence="4">
    <location>
        <begin position="450"/>
        <end position="491"/>
    </location>
</feature>
<name>A0A1Q3EB13_LENED</name>
<dbReference type="GO" id="GO:0085020">
    <property type="term" value="P:protein K6-linked ubiquitination"/>
    <property type="evidence" value="ECO:0007669"/>
    <property type="project" value="TreeGrafter"/>
</dbReference>
<feature type="compositionally biased region" description="Polar residues" evidence="4">
    <location>
        <begin position="34"/>
        <end position="56"/>
    </location>
</feature>
<evidence type="ECO:0000256" key="4">
    <source>
        <dbReference type="SAM" id="MobiDB-lite"/>
    </source>
</evidence>
<dbReference type="PROSITE" id="PS50297">
    <property type="entry name" value="ANK_REP_REGION"/>
    <property type="match status" value="1"/>
</dbReference>
<dbReference type="STRING" id="5353.A0A1Q3EB13"/>
<dbReference type="EMBL" id="BDGU01000184">
    <property type="protein sequence ID" value="GAW04341.1"/>
    <property type="molecule type" value="Genomic_DNA"/>
</dbReference>
<dbReference type="Pfam" id="PF00023">
    <property type="entry name" value="Ank"/>
    <property type="match status" value="1"/>
</dbReference>
<feature type="compositionally biased region" description="Low complexity" evidence="4">
    <location>
        <begin position="1"/>
        <end position="11"/>
    </location>
</feature>
<gene>
    <name evidence="5" type="ORF">LENED_006122</name>
</gene>
<evidence type="ECO:0000313" key="5">
    <source>
        <dbReference type="EMBL" id="GAW04341.1"/>
    </source>
</evidence>
<evidence type="ECO:0000256" key="3">
    <source>
        <dbReference type="PROSITE-ProRule" id="PRU00023"/>
    </source>
</evidence>
<dbReference type="Gene3D" id="1.25.40.20">
    <property type="entry name" value="Ankyrin repeat-containing domain"/>
    <property type="match status" value="1"/>
</dbReference>
<protein>
    <submittedName>
        <fullName evidence="5">Uncharacterized protein</fullName>
    </submittedName>
</protein>
<feature type="region of interest" description="Disordered" evidence="4">
    <location>
        <begin position="1"/>
        <end position="121"/>
    </location>
</feature>
<proteinExistence type="predicted"/>
<dbReference type="Proteomes" id="UP000188533">
    <property type="component" value="Unassembled WGS sequence"/>
</dbReference>
<accession>A0A1Q3EB13</accession>
<organism evidence="5 6">
    <name type="scientific">Lentinula edodes</name>
    <name type="common">Shiitake mushroom</name>
    <name type="synonym">Lentinus edodes</name>
    <dbReference type="NCBI Taxonomy" id="5353"/>
    <lineage>
        <taxon>Eukaryota</taxon>
        <taxon>Fungi</taxon>
        <taxon>Dikarya</taxon>
        <taxon>Basidiomycota</taxon>
        <taxon>Agaricomycotina</taxon>
        <taxon>Agaricomycetes</taxon>
        <taxon>Agaricomycetidae</taxon>
        <taxon>Agaricales</taxon>
        <taxon>Marasmiineae</taxon>
        <taxon>Omphalotaceae</taxon>
        <taxon>Lentinula</taxon>
    </lineage>
</organism>
<feature type="compositionally biased region" description="Polar residues" evidence="4">
    <location>
        <begin position="178"/>
        <end position="196"/>
    </location>
</feature>
<feature type="region of interest" description="Disordered" evidence="4">
    <location>
        <begin position="176"/>
        <end position="209"/>
    </location>
</feature>
<reference evidence="5 6" key="1">
    <citation type="submission" date="2016-08" db="EMBL/GenBank/DDBJ databases">
        <authorList>
            <consortium name="Lentinula edodes genome sequencing consortium"/>
            <person name="Sakamoto Y."/>
            <person name="Nakade K."/>
            <person name="Sato S."/>
            <person name="Yoshida Y."/>
            <person name="Miyazaki K."/>
            <person name="Natsume S."/>
            <person name="Konno N."/>
        </authorList>
    </citation>
    <scope>NUCLEOTIDE SEQUENCE [LARGE SCALE GENOMIC DNA]</scope>
    <source>
        <strain evidence="5 6">NBRC 111202</strain>
    </source>
</reference>
<dbReference type="PANTHER" id="PTHR24171">
    <property type="entry name" value="ANKYRIN REPEAT DOMAIN-CONTAINING PROTEIN 39-RELATED"/>
    <property type="match status" value="1"/>
</dbReference>
<keyword evidence="2 3" id="KW-0040">ANK repeat</keyword>
<dbReference type="PANTHER" id="PTHR24171:SF8">
    <property type="entry name" value="BRCA1-ASSOCIATED RING DOMAIN PROTEIN 1"/>
    <property type="match status" value="1"/>
</dbReference>
<dbReference type="InterPro" id="IPR036770">
    <property type="entry name" value="Ankyrin_rpt-contain_sf"/>
</dbReference>
<evidence type="ECO:0000256" key="2">
    <source>
        <dbReference type="ARBA" id="ARBA00023043"/>
    </source>
</evidence>
<dbReference type="SMART" id="SM00248">
    <property type="entry name" value="ANK"/>
    <property type="match status" value="1"/>
</dbReference>
<feature type="compositionally biased region" description="Basic residues" evidence="4">
    <location>
        <begin position="453"/>
        <end position="470"/>
    </location>
</feature>
<reference evidence="5 6" key="2">
    <citation type="submission" date="2017-02" db="EMBL/GenBank/DDBJ databases">
        <title>A genome survey and senescence transcriptome analysis in Lentinula edodes.</title>
        <authorList>
            <person name="Sakamoto Y."/>
            <person name="Nakade K."/>
            <person name="Sato S."/>
            <person name="Yoshida Y."/>
            <person name="Miyazaki K."/>
            <person name="Natsume S."/>
            <person name="Konno N."/>
        </authorList>
    </citation>
    <scope>NUCLEOTIDE SEQUENCE [LARGE SCALE GENOMIC DNA]</scope>
    <source>
        <strain evidence="5 6">NBRC 111202</strain>
    </source>
</reference>
<evidence type="ECO:0000256" key="1">
    <source>
        <dbReference type="ARBA" id="ARBA00022737"/>
    </source>
</evidence>
<comment type="caution">
    <text evidence="5">The sequence shown here is derived from an EMBL/GenBank/DDBJ whole genome shotgun (WGS) entry which is preliminary data.</text>
</comment>
<feature type="repeat" description="ANK" evidence="3">
    <location>
        <begin position="384"/>
        <end position="416"/>
    </location>
</feature>
<sequence length="640" mass="69465">MSSSSASRSPSPHTPSPGPVDQVAVQTDFDRPSWYNTSPEEPSWTSSLKSEDTNMLQLDDLIEQHAYEDVDITQSPRPVSASSSVAHFRSSMPAGIQPIPPPAVSSRKPETPFRDQKVVHPPKESCYNLPIMFPSIPESSTKSRVETQVRVTVDLADPSSSIDPHIYDRVGIVKKAPSKSNAPSPTASEPLSITTAPSPPSYPPLTSADPLSATEIPSLQFSTQESDSSPDVLTTPLDIDIPMLPESITSIHLAIQLLCILPPRATAGMVSVWFDGFPKVEEQPPSFFTYSDESDRALMELALQVVGLKMTGKIEDAKNVAMRIVGAGEGTDSQSSSRICVESTIAYDEKRTIVVAPLCVPGLRNYCGIPRQAWGIDMDLRDRNGYTALHFASMAGSRDCVAKLLKAGADREIVNALGKTAEEVVAKGMGKAVFEKGDVEEEVEVKPVVNSSRRAKMDRRARRSRAASRKASREELRSHHTSKTPSMTPLATAVPVDGKKEKEAAAVDDEKQALSFIDMLQRTMAQLPGAPQLPLPHFPLLPGVPAMPWEALHQLNQFQFPMVFPVAVPLLPGWLSGEHRQDQDAADVADDNAGKLAGPLKAAQEGERCGRVAGSCSHGKPQRCRHRLSTHLEQPPQKKT</sequence>
<dbReference type="InterPro" id="IPR002110">
    <property type="entry name" value="Ankyrin_rpt"/>
</dbReference>
<dbReference type="PROSITE" id="PS50088">
    <property type="entry name" value="ANK_REPEAT"/>
    <property type="match status" value="1"/>
</dbReference>
<dbReference type="GO" id="GO:0004842">
    <property type="term" value="F:ubiquitin-protein transferase activity"/>
    <property type="evidence" value="ECO:0007669"/>
    <property type="project" value="TreeGrafter"/>
</dbReference>
<dbReference type="AlphaFoldDB" id="A0A1Q3EB13"/>